<feature type="compositionally biased region" description="Low complexity" evidence="1">
    <location>
        <begin position="601"/>
        <end position="613"/>
    </location>
</feature>
<dbReference type="EMBL" id="CAJVCH010415321">
    <property type="protein sequence ID" value="CAG7818235.1"/>
    <property type="molecule type" value="Genomic_DNA"/>
</dbReference>
<comment type="caution">
    <text evidence="3">The sequence shown here is derived from an EMBL/GenBank/DDBJ whole genome shotgun (WGS) entry which is preliminary data.</text>
</comment>
<feature type="compositionally biased region" description="Basic and acidic residues" evidence="1">
    <location>
        <begin position="313"/>
        <end position="327"/>
    </location>
</feature>
<feature type="region of interest" description="Disordered" evidence="1">
    <location>
        <begin position="182"/>
        <end position="202"/>
    </location>
</feature>
<dbReference type="Proteomes" id="UP000708208">
    <property type="component" value="Unassembled WGS sequence"/>
</dbReference>
<name>A0A8J2KNE3_9HEXA</name>
<organism evidence="3 4">
    <name type="scientific">Allacma fusca</name>
    <dbReference type="NCBI Taxonomy" id="39272"/>
    <lineage>
        <taxon>Eukaryota</taxon>
        <taxon>Metazoa</taxon>
        <taxon>Ecdysozoa</taxon>
        <taxon>Arthropoda</taxon>
        <taxon>Hexapoda</taxon>
        <taxon>Collembola</taxon>
        <taxon>Symphypleona</taxon>
        <taxon>Sminthuridae</taxon>
        <taxon>Allacma</taxon>
    </lineage>
</organism>
<feature type="domain" description="Ribosomal RNA methyltransferase FtsJ" evidence="2">
    <location>
        <begin position="758"/>
        <end position="937"/>
    </location>
</feature>
<evidence type="ECO:0000313" key="3">
    <source>
        <dbReference type="EMBL" id="CAG7818235.1"/>
    </source>
</evidence>
<sequence length="1336" mass="148465">MVRPDANVPGKMNGSMGIPNGRISVPPVIPNTSMSSLGSWVPVDVRRKIQLMLLLRHNTLGCDIRMVQDEYKVYYREDIFPQMFGYKNWIEMLKSMPEHVQVGVSRGCKIVNGLALGQNLAISYLNKIFATPTDISDEGLDDHQVSNLQAVEPLQNGTSGDKLSDPFLDELLGFNVPSDNIENTSRRASSEDHSSSVTNVGVNGLSSITDSRLVDLAIVSEAEPQDLSETLQSSSNIAANPESASASFTLRNVRNHLGSTPKSEKDTGNNINESSDTSVSEISKNDRVPAPVIKRGPAGVSAPTDGAANSMKVESKNESRTLEEKPGSNRKRNSTSTDKLDEEQDVQIIEVIPKSKAKRSRLDISALSKNLRIQIVSPSNPRIFTVCPLVSSAASVVPLTSSTISSAIVNGVNSSNSVSVPRASSTSLPADQASLVTIPEISKQREEPPQHSVLEQQSSVENNSVTPVIIPGEPLITHFNEGAALNEKSDPIPSTSSSNSAIPVAKTPVQASSVASSPAANSCENSSNCLSESTKKLVASLPKCEVKLTRLKLRTDTPPPSPEDKSPLRRRKHSGCSATSSNSSVRDNKRCSPRLQEKANTTTPVKKTPSPSKLGPKKTPAKGKGRRLPVENDGDEIDPVRDVPFPRWYRSRNESDQVVEQEYENFMKYSALPIQNYQLDVEGGDENFPCGPYFPSDCKINMDELTLHLELGKTADYLRYHLFWSLMPENLPRDGWEIHVDDHLVFPLMNLESYQIAELDHAFGSEISQHGNYSSQLNVVSSYGNYADYFLWKRGPKSRCLGIMPDNGKGMAKLRYSSGISYDKFNNFRDDLVDIFDPVTTRDIENHVEAAFPDKMDVFIANGIGFPGMKNRSEDLALVQTLLALKLVREGGIFILKINNTTSDFFVGLVFYLGHCFSKITIEKPESALPGEKFLVCFWKLKDEHLKKIQAFFDECNLFRIEQNWEQSDLCINSIFGFDDLHSVEIFSTVDAEFVHFIRMHNEEISQKELNMTMGMVNRYEHVVNDSDNTTEDKSVKEGHINEQMLSERNSLLAKWNLHLRERSTDPISFNDLPQYIVDWVQRPSETTRVSSVVAEGNWLKTGLIEQWSFILSTRTRNRAVVLVKPEDPRDSVCQYKAGVWESIPGLILPRGTIVYAEIIPASKSRRPIFNIIDANSLGERSLETAPYSKRLEECSEFISSHLTPSNKSYCITCSTEFSMQSLPDILLELSISRGKFNARYFKTALCEPSTTKSTSTDLNMDVGDIVFFQTKTNFGGIMASAGWQTFDFGRLIFDEVSWEWISALKVDDVVPSLRTLVAGEQCFPRILFSFGVVKD</sequence>
<gene>
    <name evidence="3" type="ORF">AFUS01_LOCUS28749</name>
</gene>
<feature type="compositionally biased region" description="Polar residues" evidence="1">
    <location>
        <begin position="227"/>
        <end position="261"/>
    </location>
</feature>
<protein>
    <recommendedName>
        <fullName evidence="2">Ribosomal RNA methyltransferase FtsJ domain-containing protein</fullName>
    </recommendedName>
</protein>
<evidence type="ECO:0000259" key="2">
    <source>
        <dbReference type="Pfam" id="PF01728"/>
    </source>
</evidence>
<accession>A0A8J2KNE3</accession>
<feature type="compositionally biased region" description="Basic and acidic residues" evidence="1">
    <location>
        <begin position="184"/>
        <end position="194"/>
    </location>
</feature>
<feature type="region of interest" description="Disordered" evidence="1">
    <location>
        <begin position="225"/>
        <end position="341"/>
    </location>
</feature>
<proteinExistence type="predicted"/>
<reference evidence="3" key="1">
    <citation type="submission" date="2021-06" db="EMBL/GenBank/DDBJ databases">
        <authorList>
            <person name="Hodson N. C."/>
            <person name="Mongue J. A."/>
            <person name="Jaron S. K."/>
        </authorList>
    </citation>
    <scope>NUCLEOTIDE SEQUENCE</scope>
</reference>
<feature type="compositionally biased region" description="Polar residues" evidence="1">
    <location>
        <begin position="268"/>
        <end position="282"/>
    </location>
</feature>
<feature type="compositionally biased region" description="Basic residues" evidence="1">
    <location>
        <begin position="615"/>
        <end position="627"/>
    </location>
</feature>
<dbReference type="Pfam" id="PF01728">
    <property type="entry name" value="FtsJ"/>
    <property type="match status" value="1"/>
</dbReference>
<feature type="compositionally biased region" description="Polar residues" evidence="1">
    <location>
        <begin position="576"/>
        <end position="585"/>
    </location>
</feature>
<feature type="region of interest" description="Disordered" evidence="1">
    <location>
        <begin position="551"/>
        <end position="637"/>
    </location>
</feature>
<keyword evidence="4" id="KW-1185">Reference proteome</keyword>
<dbReference type="InterPro" id="IPR002877">
    <property type="entry name" value="RNA_MeTrfase_FtsJ_dom"/>
</dbReference>
<evidence type="ECO:0000256" key="1">
    <source>
        <dbReference type="SAM" id="MobiDB-lite"/>
    </source>
</evidence>
<evidence type="ECO:0000313" key="4">
    <source>
        <dbReference type="Proteomes" id="UP000708208"/>
    </source>
</evidence>